<dbReference type="Pfam" id="PF00772">
    <property type="entry name" value="DnaB"/>
    <property type="match status" value="1"/>
</dbReference>
<dbReference type="InterPro" id="IPR007692">
    <property type="entry name" value="DNA_helicase_DnaB"/>
</dbReference>
<dbReference type="PROSITE" id="PS51199">
    <property type="entry name" value="SF4_HELICASE"/>
    <property type="match status" value="2"/>
</dbReference>
<keyword evidence="8 15" id="KW-0067">ATP-binding</keyword>
<evidence type="ECO:0000259" key="18">
    <source>
        <dbReference type="PROSITE" id="PS51199"/>
    </source>
</evidence>
<dbReference type="Pfam" id="PF14528">
    <property type="entry name" value="LAGLIDADG_3"/>
    <property type="match status" value="1"/>
</dbReference>
<gene>
    <name evidence="19" type="ORF">J2T55_000400</name>
</gene>
<dbReference type="InterPro" id="IPR006142">
    <property type="entry name" value="INTEIN"/>
</dbReference>
<dbReference type="GO" id="GO:0016787">
    <property type="term" value="F:hydrolase activity"/>
    <property type="evidence" value="ECO:0007669"/>
    <property type="project" value="UniProtKB-KW"/>
</dbReference>
<evidence type="ECO:0000256" key="11">
    <source>
        <dbReference type="ARBA" id="ARBA00044932"/>
    </source>
</evidence>
<dbReference type="SUPFAM" id="SSF55608">
    <property type="entry name" value="Homing endonucleases"/>
    <property type="match status" value="1"/>
</dbReference>
<comment type="function">
    <text evidence="11 15">The main replicative DNA helicase, it participates in initiation and elongation during chromosome replication. Travels ahead of the DNA replisome, separating dsDNA into templates for DNA synthesis. A processive ATP-dependent 5'-3' DNA helicase it has DNA-dependent ATPase activity.</text>
</comment>
<feature type="domain" description="DOD-type homing endonuclease" evidence="17">
    <location>
        <begin position="348"/>
        <end position="488"/>
    </location>
</feature>
<evidence type="ECO:0000256" key="5">
    <source>
        <dbReference type="ARBA" id="ARBA00022741"/>
    </source>
</evidence>
<dbReference type="InterPro" id="IPR007694">
    <property type="entry name" value="DNA_helicase_DnaB-like_C"/>
</dbReference>
<evidence type="ECO:0000256" key="1">
    <source>
        <dbReference type="ARBA" id="ARBA00008428"/>
    </source>
</evidence>
<evidence type="ECO:0000256" key="8">
    <source>
        <dbReference type="ARBA" id="ARBA00022840"/>
    </source>
</evidence>
<evidence type="ECO:0000256" key="16">
    <source>
        <dbReference type="SAM" id="MobiDB-lite"/>
    </source>
</evidence>
<protein>
    <recommendedName>
        <fullName evidence="14 15">Replicative DNA helicase</fullName>
        <ecNumber evidence="14 15">5.6.2.3</ecNumber>
    </recommendedName>
</protein>
<dbReference type="InterPro" id="IPR007693">
    <property type="entry name" value="DNA_helicase_DnaB-like_N"/>
</dbReference>
<dbReference type="Proteomes" id="UP001204445">
    <property type="component" value="Unassembled WGS sequence"/>
</dbReference>
<dbReference type="InterPro" id="IPR004860">
    <property type="entry name" value="LAGLIDADG_dom"/>
</dbReference>
<dbReference type="EC" id="5.6.2.3" evidence="14 15"/>
<feature type="domain" description="SF4 helicase" evidence="18">
    <location>
        <begin position="193"/>
        <end position="230"/>
    </location>
</feature>
<keyword evidence="3 15" id="KW-0235">DNA replication</keyword>
<feature type="region of interest" description="Disordered" evidence="16">
    <location>
        <begin position="1"/>
        <end position="25"/>
    </location>
</feature>
<keyword evidence="4" id="KW-0677">Repeat</keyword>
<keyword evidence="9 15" id="KW-0238">DNA-binding</keyword>
<dbReference type="InterPro" id="IPR036185">
    <property type="entry name" value="DNA_heli_DnaB-like_N_sf"/>
</dbReference>
<keyword evidence="2 15" id="KW-0639">Primosome</keyword>
<dbReference type="GO" id="GO:0004519">
    <property type="term" value="F:endonuclease activity"/>
    <property type="evidence" value="ECO:0007669"/>
    <property type="project" value="InterPro"/>
</dbReference>
<evidence type="ECO:0000256" key="6">
    <source>
        <dbReference type="ARBA" id="ARBA00022801"/>
    </source>
</evidence>
<comment type="catalytic activity">
    <reaction evidence="13 15">
        <text>ATP + H2O = ADP + phosphate + H(+)</text>
        <dbReference type="Rhea" id="RHEA:13065"/>
        <dbReference type="ChEBI" id="CHEBI:15377"/>
        <dbReference type="ChEBI" id="CHEBI:15378"/>
        <dbReference type="ChEBI" id="CHEBI:30616"/>
        <dbReference type="ChEBI" id="CHEBI:43474"/>
        <dbReference type="ChEBI" id="CHEBI:456216"/>
        <dbReference type="EC" id="5.6.2.3"/>
    </reaction>
</comment>
<evidence type="ECO:0000256" key="9">
    <source>
        <dbReference type="ARBA" id="ARBA00023125"/>
    </source>
</evidence>
<dbReference type="InterPro" id="IPR027434">
    <property type="entry name" value="Homing_endonucl"/>
</dbReference>
<dbReference type="NCBIfam" id="TIGR00665">
    <property type="entry name" value="DnaB"/>
    <property type="match status" value="1"/>
</dbReference>
<dbReference type="PRINTS" id="PR00379">
    <property type="entry name" value="INTEIN"/>
</dbReference>
<dbReference type="Gene3D" id="3.40.50.300">
    <property type="entry name" value="P-loop containing nucleotide triphosphate hydrolases"/>
    <property type="match status" value="2"/>
</dbReference>
<keyword evidence="20" id="KW-1185">Reference proteome</keyword>
<evidence type="ECO:0000256" key="12">
    <source>
        <dbReference type="ARBA" id="ARBA00044940"/>
    </source>
</evidence>
<comment type="caution">
    <text evidence="19">The sequence shown here is derived from an EMBL/GenBank/DDBJ whole genome shotgun (WGS) entry which is preliminary data.</text>
</comment>
<dbReference type="SUPFAM" id="SSF52540">
    <property type="entry name" value="P-loop containing nucleoside triphosphate hydrolases"/>
    <property type="match status" value="1"/>
</dbReference>
<evidence type="ECO:0000256" key="15">
    <source>
        <dbReference type="RuleBase" id="RU362085"/>
    </source>
</evidence>
<evidence type="ECO:0000256" key="10">
    <source>
        <dbReference type="ARBA" id="ARBA00023235"/>
    </source>
</evidence>
<dbReference type="GO" id="GO:0006269">
    <property type="term" value="P:DNA replication, synthesis of primer"/>
    <property type="evidence" value="ECO:0007669"/>
    <property type="project" value="UniProtKB-UniRule"/>
</dbReference>
<dbReference type="GO" id="GO:0016539">
    <property type="term" value="P:intein-mediated protein splicing"/>
    <property type="evidence" value="ECO:0007669"/>
    <property type="project" value="InterPro"/>
</dbReference>
<dbReference type="CDD" id="cd00984">
    <property type="entry name" value="DnaB_C"/>
    <property type="match status" value="1"/>
</dbReference>
<evidence type="ECO:0000259" key="17">
    <source>
        <dbReference type="PROSITE" id="PS50819"/>
    </source>
</evidence>
<dbReference type="GO" id="GO:0005524">
    <property type="term" value="F:ATP binding"/>
    <property type="evidence" value="ECO:0007669"/>
    <property type="project" value="UniProtKB-UniRule"/>
</dbReference>
<dbReference type="AlphaFoldDB" id="A0AAE3HHK2"/>
<comment type="similarity">
    <text evidence="1 15">Belongs to the helicase family. DnaB subfamily.</text>
</comment>
<proteinExistence type="inferred from homology"/>
<dbReference type="PANTHER" id="PTHR30153">
    <property type="entry name" value="REPLICATIVE DNA HELICASE DNAB"/>
    <property type="match status" value="1"/>
</dbReference>
<dbReference type="InterPro" id="IPR016136">
    <property type="entry name" value="DNA_helicase_N/primase_C"/>
</dbReference>
<dbReference type="Gene3D" id="1.10.860.10">
    <property type="entry name" value="DNAb Helicase, Chain A"/>
    <property type="match status" value="1"/>
</dbReference>
<name>A0AAE3HHK2_9GAMM</name>
<dbReference type="Pfam" id="PF03796">
    <property type="entry name" value="DnaB_C"/>
    <property type="match status" value="2"/>
</dbReference>
<accession>A0AAE3HHK2</accession>
<dbReference type="EMBL" id="JANUCT010000002">
    <property type="protein sequence ID" value="MCS3902404.1"/>
    <property type="molecule type" value="Genomic_DNA"/>
</dbReference>
<dbReference type="FunFam" id="1.10.860.10:FF:000001">
    <property type="entry name" value="Replicative DNA helicase"/>
    <property type="match status" value="1"/>
</dbReference>
<keyword evidence="10" id="KW-0413">Isomerase</keyword>
<dbReference type="RefSeq" id="WP_259053920.1">
    <property type="nucleotide sequence ID" value="NZ_JANUCT010000002.1"/>
</dbReference>
<evidence type="ECO:0000313" key="20">
    <source>
        <dbReference type="Proteomes" id="UP001204445"/>
    </source>
</evidence>
<dbReference type="Gene3D" id="2.170.16.10">
    <property type="entry name" value="Hedgehog/Intein (Hint) domain"/>
    <property type="match status" value="1"/>
</dbReference>
<evidence type="ECO:0000256" key="3">
    <source>
        <dbReference type="ARBA" id="ARBA00022705"/>
    </source>
</evidence>
<dbReference type="InterPro" id="IPR004042">
    <property type="entry name" value="Intein_endonuc_central"/>
</dbReference>
<dbReference type="PANTHER" id="PTHR30153:SF2">
    <property type="entry name" value="REPLICATIVE DNA HELICASE"/>
    <property type="match status" value="1"/>
</dbReference>
<comment type="function">
    <text evidence="12">The intein is an endonuclease.</text>
</comment>
<evidence type="ECO:0000256" key="14">
    <source>
        <dbReference type="NCBIfam" id="TIGR00665"/>
    </source>
</evidence>
<dbReference type="InterPro" id="IPR036844">
    <property type="entry name" value="Hint_dom_sf"/>
</dbReference>
<dbReference type="SUPFAM" id="SSF48024">
    <property type="entry name" value="N-terminal domain of DnaB helicase"/>
    <property type="match status" value="1"/>
</dbReference>
<evidence type="ECO:0000313" key="19">
    <source>
        <dbReference type="EMBL" id="MCS3902404.1"/>
    </source>
</evidence>
<dbReference type="GO" id="GO:0003677">
    <property type="term" value="F:DNA binding"/>
    <property type="evidence" value="ECO:0007669"/>
    <property type="project" value="UniProtKB-UniRule"/>
</dbReference>
<evidence type="ECO:0000256" key="4">
    <source>
        <dbReference type="ARBA" id="ARBA00022737"/>
    </source>
</evidence>
<dbReference type="PROSITE" id="PS50819">
    <property type="entry name" value="INTEIN_ENDONUCLEASE"/>
    <property type="match status" value="1"/>
</dbReference>
<sequence length="815" mass="91440">MTSPATSDITKDRSHQSFKVPPHSVPAEQSVLGGLLLDNRAWDEISEQLSEEDFYRKDHRLIFRAIGSLINEGRPCDVITLSEWLDKSGLLNEAGGHDYLAALAENIPSAANVKSYAGIVRESSVLRQVIDTGYDIAGAGLNPEGRTSEQVLDFAESSVFRIAEQESRGRRNYRSITTLLTAALDKVDELYRSNSHITGIETGYKDFDEMTAGLQKSDLVIVAGRPSMGKAQPLDAKIRTQDGWKTMGDLRMGDRLASVDGRPSRVAGVFPQGTRDIYRITFSDGRSTEVCDEHLWKVHHRLWDKARTISTAKISELLTRKRYQDRLWIDHCSGDFGASRSLPVEPWVLGLLLGDGNLKGSAVRFSSASQELLDTFAESLGAGYQLRAAGGYDYRVVQSGGAHRVGQQGVSPNLLMEALKSLSLWETGAESKFVPECYKNADKSTRLALLRGLLDTDGWIEAWGSIRFATVSRQLADDVVELARSLGGWATKRVRQNRYTYKGERRTGRDAWVVNIHYSRPRDLFTLPAKQDRVIPKIKRQRMPVIKSVEWVRKAPAQCISVTHPDNLYITDDYVVTHNTAFAINIAEHVAIKGEKSVAIFSMEMPGEQLAMRMLGSLSRIDQQKIRTGNIGEDDWPRLTATLTMMQNRKMFIDDAGGLTPSEVRSRCRRIKREHGLDMVIVDYLQLMQMPENSENRATELSAISRGLKSLAKELNVPVIALSQLNRSLEQRDNKRPRMSDLRESGAIEQDADVIVFIYRDEVYNEDSQDKGKAEIIISKQRNGPIGECFLAFRGQYTRFENYIDDSRFSTGDYG</sequence>
<keyword evidence="7 15" id="KW-0347">Helicase</keyword>
<evidence type="ECO:0000256" key="2">
    <source>
        <dbReference type="ARBA" id="ARBA00022515"/>
    </source>
</evidence>
<dbReference type="GO" id="GO:0005829">
    <property type="term" value="C:cytosol"/>
    <property type="evidence" value="ECO:0007669"/>
    <property type="project" value="TreeGrafter"/>
</dbReference>
<dbReference type="Gene3D" id="3.10.28.10">
    <property type="entry name" value="Homing endonucleases"/>
    <property type="match status" value="1"/>
</dbReference>
<keyword evidence="6 15" id="KW-0378">Hydrolase</keyword>
<dbReference type="InterPro" id="IPR027417">
    <property type="entry name" value="P-loop_NTPase"/>
</dbReference>
<dbReference type="GO" id="GO:1990077">
    <property type="term" value="C:primosome complex"/>
    <property type="evidence" value="ECO:0007669"/>
    <property type="project" value="UniProtKB-UniRule"/>
</dbReference>
<evidence type="ECO:0000256" key="13">
    <source>
        <dbReference type="ARBA" id="ARBA00048954"/>
    </source>
</evidence>
<feature type="domain" description="SF4 helicase" evidence="18">
    <location>
        <begin position="580"/>
        <end position="807"/>
    </location>
</feature>
<dbReference type="GO" id="GO:0043139">
    <property type="term" value="F:5'-3' DNA helicase activity"/>
    <property type="evidence" value="ECO:0007669"/>
    <property type="project" value="UniProtKB-EC"/>
</dbReference>
<reference evidence="19" key="1">
    <citation type="submission" date="2022-08" db="EMBL/GenBank/DDBJ databases">
        <title>Genomic Encyclopedia of Type Strains, Phase III (KMG-III): the genomes of soil and plant-associated and newly described type strains.</title>
        <authorList>
            <person name="Whitman W."/>
        </authorList>
    </citation>
    <scope>NUCLEOTIDE SEQUENCE</scope>
    <source>
        <strain evidence="19">HMT 1</strain>
    </source>
</reference>
<evidence type="ECO:0000256" key="7">
    <source>
        <dbReference type="ARBA" id="ARBA00022806"/>
    </source>
</evidence>
<organism evidence="19 20">
    <name type="scientific">Methylohalomonas lacus</name>
    <dbReference type="NCBI Taxonomy" id="398773"/>
    <lineage>
        <taxon>Bacteria</taxon>
        <taxon>Pseudomonadati</taxon>
        <taxon>Pseudomonadota</taxon>
        <taxon>Gammaproteobacteria</taxon>
        <taxon>Methylohalomonadales</taxon>
        <taxon>Methylohalomonadaceae</taxon>
        <taxon>Methylohalomonas</taxon>
    </lineage>
</organism>
<keyword evidence="5 15" id="KW-0547">Nucleotide-binding</keyword>
<dbReference type="SUPFAM" id="SSF51294">
    <property type="entry name" value="Hedgehog/intein (Hint) domain"/>
    <property type="match status" value="1"/>
</dbReference>